<evidence type="ECO:0000256" key="5">
    <source>
        <dbReference type="ARBA" id="ARBA00022967"/>
    </source>
</evidence>
<feature type="transmembrane region" description="Helical" evidence="8">
    <location>
        <begin position="783"/>
        <end position="802"/>
    </location>
</feature>
<feature type="transmembrane region" description="Helical" evidence="8">
    <location>
        <begin position="634"/>
        <end position="656"/>
    </location>
</feature>
<feature type="transmembrane region" description="Helical" evidence="8">
    <location>
        <begin position="677"/>
        <end position="704"/>
    </location>
</feature>
<gene>
    <name evidence="10" type="ORF">COV40_02460</name>
</gene>
<dbReference type="GO" id="GO:0016887">
    <property type="term" value="F:ATP hydrolysis activity"/>
    <property type="evidence" value="ECO:0007669"/>
    <property type="project" value="InterPro"/>
</dbReference>
<dbReference type="SFLD" id="SFLDF00027">
    <property type="entry name" value="p-type_atpase"/>
    <property type="match status" value="1"/>
</dbReference>
<dbReference type="GO" id="GO:0016020">
    <property type="term" value="C:membrane"/>
    <property type="evidence" value="ECO:0007669"/>
    <property type="project" value="UniProtKB-SubCell"/>
</dbReference>
<dbReference type="InterPro" id="IPR018303">
    <property type="entry name" value="ATPase_P-typ_P_site"/>
</dbReference>
<dbReference type="InterPro" id="IPR004014">
    <property type="entry name" value="ATPase_P-typ_cation-transptr_N"/>
</dbReference>
<dbReference type="InterPro" id="IPR036412">
    <property type="entry name" value="HAD-like_sf"/>
</dbReference>
<dbReference type="InterPro" id="IPR006068">
    <property type="entry name" value="ATPase_P-typ_cation-transptr_C"/>
</dbReference>
<dbReference type="PROSITE" id="PS00154">
    <property type="entry name" value="ATPASE_E1_E2"/>
    <property type="match status" value="1"/>
</dbReference>
<dbReference type="Gene3D" id="3.40.50.1000">
    <property type="entry name" value="HAD superfamily/HAD-like"/>
    <property type="match status" value="1"/>
</dbReference>
<keyword evidence="2 8" id="KW-0812">Transmembrane</keyword>
<evidence type="ECO:0000256" key="3">
    <source>
        <dbReference type="ARBA" id="ARBA00022741"/>
    </source>
</evidence>
<dbReference type="SUPFAM" id="SSF81653">
    <property type="entry name" value="Calcium ATPase, transduction domain A"/>
    <property type="match status" value="1"/>
</dbReference>
<keyword evidence="5" id="KW-1278">Translocase</keyword>
<sequence>MNSHKYDGLSEAEALKRREKFGENVLREKKGPSPFYIFISQFKSPLIYVLLFAAIISFLFQEYSDFGLITAVIALNAIMGFYQEYNAQKTLSALKKILKPIASVIRQGKRTEIEVKDLVPGDIVVLAAGDQIPADGKTHEATNLLVNEAILTGEEEAVDKKPAENAPLFMGTTVISGVGIMEVTKIGLETEIGKISEKLSEIREEETPLQIKLQKFSTNLIYIIAVLCLLIFILGITREHNVWTMFRFAMVLAVAAIPEGLPIAATVILARGMKRILKRKGLVKKLLSVETLGSTSVICTDKTGTLTRGIMQVVKSQFSDAEHAHLALILANQQKDNLEVALWQYVEKHNHLQPKKLLDSVEKIYEEPFNSENKYSLSAIRQDGTERAYVLGAPEVVLGFCKISESDKEKVLKLMKSWAELGLKIVGCAYKKEGDLKEKKDWIWLGILGIEDPIRPEVKEAISACQNAGIKIKIVTGDFRETAIKVAKTLGLKSDNKSIMEAPELERISPDELKKRIENITIFPRITPHQKLKIVEALQGNNEVVAMTGDGVNDALALKKADIAVVVANASDVAKEVSDLILLDSNFKTIVAACEEGRVILANIKKVVSYALSNSFVELILIFGAVLLNFPTPLTVAMILWINLICDGPIDIVLGFEGKEKGLMEIPPRELQRENILDKYVIITTLVVSFTVGTLALISFWYYLAQTGNLEFARTIAFAIVISVSLIYVFAFKNLKKLMIKSENFFANKYLLIGIVYGIILILAAVYLPYLNKILGTVPIAPAFWFLVLAVGIVVIFWVEILKSIRQK</sequence>
<feature type="domain" description="Cation-transporting P-type ATPase N-terminal" evidence="9">
    <location>
        <begin position="2"/>
        <end position="62"/>
    </location>
</feature>
<proteinExistence type="predicted"/>
<name>A0A2H0Q037_9BACT</name>
<dbReference type="InterPro" id="IPR044492">
    <property type="entry name" value="P_typ_ATPase_HD_dom"/>
</dbReference>
<dbReference type="InterPro" id="IPR023298">
    <property type="entry name" value="ATPase_P-typ_TM_dom_sf"/>
</dbReference>
<dbReference type="EMBL" id="PCXF01000071">
    <property type="protein sequence ID" value="PIR27146.1"/>
    <property type="molecule type" value="Genomic_DNA"/>
</dbReference>
<accession>A0A2H0Q037</accession>
<keyword evidence="3" id="KW-0547">Nucleotide-binding</keyword>
<feature type="transmembrane region" description="Helical" evidence="8">
    <location>
        <begin position="66"/>
        <end position="82"/>
    </location>
</feature>
<evidence type="ECO:0000313" key="10">
    <source>
        <dbReference type="EMBL" id="PIR27146.1"/>
    </source>
</evidence>
<dbReference type="PRINTS" id="PR00119">
    <property type="entry name" value="CATATPASE"/>
</dbReference>
<dbReference type="SFLD" id="SFLDS00003">
    <property type="entry name" value="Haloacid_Dehalogenase"/>
    <property type="match status" value="1"/>
</dbReference>
<feature type="transmembrane region" description="Helical" evidence="8">
    <location>
        <begin position="607"/>
        <end position="628"/>
    </location>
</feature>
<dbReference type="PANTHER" id="PTHR42861">
    <property type="entry name" value="CALCIUM-TRANSPORTING ATPASE"/>
    <property type="match status" value="1"/>
</dbReference>
<reference evidence="10 11" key="1">
    <citation type="submission" date="2017-09" db="EMBL/GenBank/DDBJ databases">
        <title>Depth-based differentiation of microbial function through sediment-hosted aquifers and enrichment of novel symbionts in the deep terrestrial subsurface.</title>
        <authorList>
            <person name="Probst A.J."/>
            <person name="Ladd B."/>
            <person name="Jarett J.K."/>
            <person name="Geller-Mcgrath D.E."/>
            <person name="Sieber C.M."/>
            <person name="Emerson J.B."/>
            <person name="Anantharaman K."/>
            <person name="Thomas B.C."/>
            <person name="Malmstrom R."/>
            <person name="Stieglmeier M."/>
            <person name="Klingl A."/>
            <person name="Woyke T."/>
            <person name="Ryan C.M."/>
            <person name="Banfield J.F."/>
        </authorList>
    </citation>
    <scope>NUCLEOTIDE SEQUENCE [LARGE SCALE GENOMIC DNA]</scope>
    <source>
        <strain evidence="10">CG11_big_fil_rev_8_21_14_0_20_42_15</strain>
    </source>
</reference>
<feature type="transmembrane region" description="Helical" evidence="8">
    <location>
        <begin position="248"/>
        <end position="270"/>
    </location>
</feature>
<dbReference type="InterPro" id="IPR023214">
    <property type="entry name" value="HAD_sf"/>
</dbReference>
<dbReference type="SFLD" id="SFLDG00002">
    <property type="entry name" value="C1.7:_P-type_atpase_like"/>
    <property type="match status" value="1"/>
</dbReference>
<organism evidence="10 11">
    <name type="scientific">Candidatus Berkelbacteria bacterium CG11_big_fil_rev_8_21_14_0_20_42_15</name>
    <dbReference type="NCBI Taxonomy" id="1974517"/>
    <lineage>
        <taxon>Bacteria</taxon>
        <taxon>Candidatus Berkelbacteria</taxon>
    </lineage>
</organism>
<dbReference type="Gene3D" id="3.40.1110.10">
    <property type="entry name" value="Calcium-transporting ATPase, cytoplasmic domain N"/>
    <property type="match status" value="1"/>
</dbReference>
<dbReference type="AlphaFoldDB" id="A0A2H0Q037"/>
<keyword evidence="6 8" id="KW-1133">Transmembrane helix</keyword>
<dbReference type="SUPFAM" id="SSF56784">
    <property type="entry name" value="HAD-like"/>
    <property type="match status" value="1"/>
</dbReference>
<dbReference type="Gene3D" id="1.20.1110.10">
    <property type="entry name" value="Calcium-transporting ATPase, transmembrane domain"/>
    <property type="match status" value="1"/>
</dbReference>
<keyword evidence="7 8" id="KW-0472">Membrane</keyword>
<feature type="transmembrane region" description="Helical" evidence="8">
    <location>
        <begin position="219"/>
        <end position="236"/>
    </location>
</feature>
<feature type="transmembrane region" description="Helical" evidence="8">
    <location>
        <begin position="35"/>
        <end position="60"/>
    </location>
</feature>
<evidence type="ECO:0000256" key="1">
    <source>
        <dbReference type="ARBA" id="ARBA00004141"/>
    </source>
</evidence>
<feature type="transmembrane region" description="Helical" evidence="8">
    <location>
        <begin position="750"/>
        <end position="771"/>
    </location>
</feature>
<dbReference type="NCBIfam" id="TIGR01494">
    <property type="entry name" value="ATPase_P-type"/>
    <property type="match status" value="3"/>
</dbReference>
<dbReference type="InterPro" id="IPR023299">
    <property type="entry name" value="ATPase_P-typ_cyto_dom_N"/>
</dbReference>
<protein>
    <recommendedName>
        <fullName evidence="9">Cation-transporting P-type ATPase N-terminal domain-containing protein</fullName>
    </recommendedName>
</protein>
<feature type="transmembrane region" description="Helical" evidence="8">
    <location>
        <begin position="710"/>
        <end position="730"/>
    </location>
</feature>
<evidence type="ECO:0000313" key="11">
    <source>
        <dbReference type="Proteomes" id="UP000231154"/>
    </source>
</evidence>
<evidence type="ECO:0000256" key="2">
    <source>
        <dbReference type="ARBA" id="ARBA00022692"/>
    </source>
</evidence>
<evidence type="ECO:0000256" key="4">
    <source>
        <dbReference type="ARBA" id="ARBA00022840"/>
    </source>
</evidence>
<dbReference type="InterPro" id="IPR001757">
    <property type="entry name" value="P_typ_ATPase"/>
</dbReference>
<evidence type="ECO:0000256" key="6">
    <source>
        <dbReference type="ARBA" id="ARBA00022989"/>
    </source>
</evidence>
<dbReference type="Pfam" id="PF00690">
    <property type="entry name" value="Cation_ATPase_N"/>
    <property type="match status" value="1"/>
</dbReference>
<evidence type="ECO:0000256" key="8">
    <source>
        <dbReference type="SAM" id="Phobius"/>
    </source>
</evidence>
<dbReference type="Pfam" id="PF00702">
    <property type="entry name" value="Hydrolase"/>
    <property type="match status" value="1"/>
</dbReference>
<dbReference type="SUPFAM" id="SSF81665">
    <property type="entry name" value="Calcium ATPase, transmembrane domain M"/>
    <property type="match status" value="1"/>
</dbReference>
<dbReference type="Pfam" id="PF00122">
    <property type="entry name" value="E1-E2_ATPase"/>
    <property type="match status" value="1"/>
</dbReference>
<keyword evidence="4" id="KW-0067">ATP-binding</keyword>
<evidence type="ECO:0000256" key="7">
    <source>
        <dbReference type="ARBA" id="ARBA00023136"/>
    </source>
</evidence>
<dbReference type="Gene3D" id="2.70.150.10">
    <property type="entry name" value="Calcium-transporting ATPase, cytoplasmic transduction domain A"/>
    <property type="match status" value="1"/>
</dbReference>
<evidence type="ECO:0000259" key="9">
    <source>
        <dbReference type="SMART" id="SM00831"/>
    </source>
</evidence>
<dbReference type="PRINTS" id="PR00120">
    <property type="entry name" value="HATPASE"/>
</dbReference>
<dbReference type="Proteomes" id="UP000231154">
    <property type="component" value="Unassembled WGS sequence"/>
</dbReference>
<dbReference type="SMART" id="SM00831">
    <property type="entry name" value="Cation_ATPase_N"/>
    <property type="match status" value="1"/>
</dbReference>
<dbReference type="InterPro" id="IPR059000">
    <property type="entry name" value="ATPase_P-type_domA"/>
</dbReference>
<dbReference type="InterPro" id="IPR008250">
    <property type="entry name" value="ATPase_P-typ_transduc_dom_A_sf"/>
</dbReference>
<dbReference type="GO" id="GO:0005524">
    <property type="term" value="F:ATP binding"/>
    <property type="evidence" value="ECO:0007669"/>
    <property type="project" value="UniProtKB-KW"/>
</dbReference>
<comment type="subcellular location">
    <subcellularLocation>
        <location evidence="1">Membrane</location>
        <topology evidence="1">Multi-pass membrane protein</topology>
    </subcellularLocation>
</comment>
<dbReference type="Pfam" id="PF00689">
    <property type="entry name" value="Cation_ATPase_C"/>
    <property type="match status" value="1"/>
</dbReference>
<comment type="caution">
    <text evidence="10">The sequence shown here is derived from an EMBL/GenBank/DDBJ whole genome shotgun (WGS) entry which is preliminary data.</text>
</comment>